<dbReference type="PANTHER" id="PTHR21496:SF0">
    <property type="entry name" value="RIESKE DOMAIN-CONTAINING PROTEIN"/>
    <property type="match status" value="1"/>
</dbReference>
<dbReference type="OrthoDB" id="147178at2"/>
<dbReference type="InterPro" id="IPR017941">
    <property type="entry name" value="Rieske_2Fe-2S"/>
</dbReference>
<keyword evidence="4" id="KW-0411">Iron-sulfur</keyword>
<comment type="similarity">
    <text evidence="6">Belongs to the bacterial ring-hydroxylating dioxygenase ferredoxin component family.</text>
</comment>
<dbReference type="Pfam" id="PF00355">
    <property type="entry name" value="Rieske"/>
    <property type="match status" value="1"/>
</dbReference>
<dbReference type="Gene3D" id="2.102.10.10">
    <property type="entry name" value="Rieske [2Fe-2S] iron-sulphur domain"/>
    <property type="match status" value="1"/>
</dbReference>
<dbReference type="GO" id="GO:0051537">
    <property type="term" value="F:2 iron, 2 sulfur cluster binding"/>
    <property type="evidence" value="ECO:0007669"/>
    <property type="project" value="UniProtKB-KW"/>
</dbReference>
<feature type="domain" description="Rieske" evidence="7">
    <location>
        <begin position="14"/>
        <end position="109"/>
    </location>
</feature>
<keyword evidence="1" id="KW-0001">2Fe-2S</keyword>
<evidence type="ECO:0000256" key="4">
    <source>
        <dbReference type="ARBA" id="ARBA00023014"/>
    </source>
</evidence>
<keyword evidence="2" id="KW-0479">Metal-binding</keyword>
<gene>
    <name evidence="8" type="ORF">BN1232_02893</name>
    <name evidence="9" type="ORF">MJO58_13460</name>
</gene>
<dbReference type="GO" id="GO:0046872">
    <property type="term" value="F:metal ion binding"/>
    <property type="evidence" value="ECO:0007669"/>
    <property type="project" value="UniProtKB-KW"/>
</dbReference>
<protein>
    <submittedName>
        <fullName evidence="8">Rieske (2Fe-2S) domain-containing protein</fullName>
    </submittedName>
    <submittedName>
        <fullName evidence="9">Rieske 2Fe-2S domain-containing protein</fullName>
    </submittedName>
</protein>
<proteinExistence type="inferred from homology"/>
<dbReference type="SUPFAM" id="SSF50022">
    <property type="entry name" value="ISP domain"/>
    <property type="match status" value="1"/>
</dbReference>
<dbReference type="STRING" id="141349.BN1232_02893"/>
<evidence type="ECO:0000313" key="8">
    <source>
        <dbReference type="EMBL" id="CQD14044.1"/>
    </source>
</evidence>
<dbReference type="GO" id="GO:0016705">
    <property type="term" value="F:oxidoreductase activity, acting on paired donors, with incorporation or reduction of molecular oxygen"/>
    <property type="evidence" value="ECO:0007669"/>
    <property type="project" value="UniProtKB-ARBA"/>
</dbReference>
<evidence type="ECO:0000256" key="1">
    <source>
        <dbReference type="ARBA" id="ARBA00022714"/>
    </source>
</evidence>
<evidence type="ECO:0000313" key="10">
    <source>
        <dbReference type="Proteomes" id="UP000199251"/>
    </source>
</evidence>
<sequence>MASDDGPGWTPEWKIVAAIDDLWAGDVGEFYVDDLPILLVHLRNGELRAFAGNCPHAGFPLADGDIDGNVLTCAAHSWEFDLSTGSGLNPDNCRLECYQVRRDGDRIAVAIPQRGASHDVVDR</sequence>
<accession>A0A0E4GXW2</accession>
<dbReference type="EMBL" id="CTEE01000001">
    <property type="protein sequence ID" value="CQD14044.1"/>
    <property type="molecule type" value="Genomic_DNA"/>
</dbReference>
<evidence type="ECO:0000256" key="3">
    <source>
        <dbReference type="ARBA" id="ARBA00023004"/>
    </source>
</evidence>
<evidence type="ECO:0000259" key="7">
    <source>
        <dbReference type="PROSITE" id="PS51296"/>
    </source>
</evidence>
<evidence type="ECO:0000313" key="11">
    <source>
        <dbReference type="Proteomes" id="UP001055171"/>
    </source>
</evidence>
<dbReference type="InterPro" id="IPR036922">
    <property type="entry name" value="Rieske_2Fe-2S_sf"/>
</dbReference>
<dbReference type="EMBL" id="CP092423">
    <property type="protein sequence ID" value="ULP44824.1"/>
    <property type="molecule type" value="Genomic_DNA"/>
</dbReference>
<name>A0A0E4GXW2_MYCLN</name>
<comment type="cofactor">
    <cofactor evidence="5">
        <name>[2Fe-2S] cluster</name>
        <dbReference type="ChEBI" id="CHEBI:190135"/>
    </cofactor>
</comment>
<dbReference type="PANTHER" id="PTHR21496">
    <property type="entry name" value="FERREDOXIN-RELATED"/>
    <property type="match status" value="1"/>
</dbReference>
<keyword evidence="11" id="KW-1185">Reference proteome</keyword>
<dbReference type="Proteomes" id="UP000199251">
    <property type="component" value="Unassembled WGS sequence"/>
</dbReference>
<evidence type="ECO:0000313" key="9">
    <source>
        <dbReference type="EMBL" id="ULP44824.1"/>
    </source>
</evidence>
<dbReference type="PROSITE" id="PS51296">
    <property type="entry name" value="RIESKE"/>
    <property type="match status" value="1"/>
</dbReference>
<reference evidence="9" key="2">
    <citation type="submission" date="2022-08" db="EMBL/GenBank/DDBJ databases">
        <title>Complete genome sequence of 14 non-tuberculosis mycobacteria type-strains.</title>
        <authorList>
            <person name="Igarashi Y."/>
            <person name="Osugi A."/>
            <person name="Mitarai S."/>
        </authorList>
    </citation>
    <scope>NUCLEOTIDE SEQUENCE</scope>
    <source>
        <strain evidence="9">ATCC 51985</strain>
    </source>
</reference>
<dbReference type="Proteomes" id="UP001055171">
    <property type="component" value="Chromosome"/>
</dbReference>
<evidence type="ECO:0000256" key="6">
    <source>
        <dbReference type="ARBA" id="ARBA00038001"/>
    </source>
</evidence>
<reference evidence="8 10" key="1">
    <citation type="submission" date="2015-03" db="EMBL/GenBank/DDBJ databases">
        <authorList>
            <person name="Urmite Genomes"/>
        </authorList>
    </citation>
    <scope>NUCLEOTIDE SEQUENCE [LARGE SCALE GENOMIC DNA]</scope>
    <source>
        <strain evidence="8 10">CSUR P1491</strain>
    </source>
</reference>
<dbReference type="AlphaFoldDB" id="A0A0E4GXW2"/>
<evidence type="ECO:0000256" key="5">
    <source>
        <dbReference type="ARBA" id="ARBA00034078"/>
    </source>
</evidence>
<keyword evidence="3" id="KW-0408">Iron</keyword>
<dbReference type="GO" id="GO:0004497">
    <property type="term" value="F:monooxygenase activity"/>
    <property type="evidence" value="ECO:0007669"/>
    <property type="project" value="UniProtKB-ARBA"/>
</dbReference>
<organism evidence="8 10">
    <name type="scientific">Mycobacterium lentiflavum</name>
    <dbReference type="NCBI Taxonomy" id="141349"/>
    <lineage>
        <taxon>Bacteria</taxon>
        <taxon>Bacillati</taxon>
        <taxon>Actinomycetota</taxon>
        <taxon>Actinomycetes</taxon>
        <taxon>Mycobacteriales</taxon>
        <taxon>Mycobacteriaceae</taxon>
        <taxon>Mycobacterium</taxon>
        <taxon>Mycobacterium simiae complex</taxon>
    </lineage>
</organism>
<dbReference type="RefSeq" id="WP_090602116.1">
    <property type="nucleotide sequence ID" value="NZ_CP092423.2"/>
</dbReference>
<evidence type="ECO:0000256" key="2">
    <source>
        <dbReference type="ARBA" id="ARBA00022723"/>
    </source>
</evidence>